<evidence type="ECO:0000256" key="1">
    <source>
        <dbReference type="SAM" id="MobiDB-lite"/>
    </source>
</evidence>
<evidence type="ECO:0000313" key="3">
    <source>
        <dbReference type="Proteomes" id="UP001480595"/>
    </source>
</evidence>
<organism evidence="2 3">
    <name type="scientific">Apiospora phragmitis</name>
    <dbReference type="NCBI Taxonomy" id="2905665"/>
    <lineage>
        <taxon>Eukaryota</taxon>
        <taxon>Fungi</taxon>
        <taxon>Dikarya</taxon>
        <taxon>Ascomycota</taxon>
        <taxon>Pezizomycotina</taxon>
        <taxon>Sordariomycetes</taxon>
        <taxon>Xylariomycetidae</taxon>
        <taxon>Amphisphaeriales</taxon>
        <taxon>Apiosporaceae</taxon>
        <taxon>Apiospora</taxon>
    </lineage>
</organism>
<accession>A0ABR1UI06</accession>
<reference evidence="2 3" key="1">
    <citation type="submission" date="2023-01" db="EMBL/GenBank/DDBJ databases">
        <title>Analysis of 21 Apiospora genomes using comparative genomics revels a genus with tremendous synthesis potential of carbohydrate active enzymes and secondary metabolites.</title>
        <authorList>
            <person name="Sorensen T."/>
        </authorList>
    </citation>
    <scope>NUCLEOTIDE SEQUENCE [LARGE SCALE GENOMIC DNA]</scope>
    <source>
        <strain evidence="2 3">CBS 135458</strain>
    </source>
</reference>
<dbReference type="GeneID" id="92093462"/>
<keyword evidence="3" id="KW-1185">Reference proteome</keyword>
<sequence>MRAAQRTPDLYGQPQSRDFHADRLFSALREASVTGGATFLGAGISRPWNNDPPLMQSSAPCYIYDRGYNRMGRGIVDDPAWFLGEMQKIRAKEQQEIHEKTRRGGQEEAEKAQEPPHRHAGVHRARDTELRSAGLPELPWKTEPVSWTSEPCVEYGCDCRVVDTEALEVHYGLILLTSGPAAGSGGYSGEEGEEDQEADAIDYDLYDRVGVFEVYGAEFASDRPKRIYIR</sequence>
<dbReference type="RefSeq" id="XP_066713988.1">
    <property type="nucleotide sequence ID" value="XM_066860399.1"/>
</dbReference>
<proteinExistence type="predicted"/>
<name>A0ABR1UI06_9PEZI</name>
<comment type="caution">
    <text evidence="2">The sequence shown here is derived from an EMBL/GenBank/DDBJ whole genome shotgun (WGS) entry which is preliminary data.</text>
</comment>
<dbReference type="Proteomes" id="UP001480595">
    <property type="component" value="Unassembled WGS sequence"/>
</dbReference>
<feature type="compositionally biased region" description="Basic and acidic residues" evidence="1">
    <location>
        <begin position="93"/>
        <end position="117"/>
    </location>
</feature>
<evidence type="ECO:0000313" key="2">
    <source>
        <dbReference type="EMBL" id="KAK8058542.1"/>
    </source>
</evidence>
<gene>
    <name evidence="2" type="ORF">PG994_008990</name>
</gene>
<dbReference type="EMBL" id="JAQQWL010000009">
    <property type="protein sequence ID" value="KAK8058542.1"/>
    <property type="molecule type" value="Genomic_DNA"/>
</dbReference>
<protein>
    <submittedName>
        <fullName evidence="2">Uncharacterized protein</fullName>
    </submittedName>
</protein>
<feature type="region of interest" description="Disordered" evidence="1">
    <location>
        <begin position="93"/>
        <end position="129"/>
    </location>
</feature>